<organism evidence="1 2">
    <name type="scientific">Paramecium primaurelia</name>
    <dbReference type="NCBI Taxonomy" id="5886"/>
    <lineage>
        <taxon>Eukaryota</taxon>
        <taxon>Sar</taxon>
        <taxon>Alveolata</taxon>
        <taxon>Ciliophora</taxon>
        <taxon>Intramacronucleata</taxon>
        <taxon>Oligohymenophorea</taxon>
        <taxon>Peniculida</taxon>
        <taxon>Parameciidae</taxon>
        <taxon>Paramecium</taxon>
    </lineage>
</organism>
<proteinExistence type="predicted"/>
<gene>
    <name evidence="1" type="ORF">PPRIM_AZ9-3.1.T0460118</name>
</gene>
<evidence type="ECO:0000313" key="2">
    <source>
        <dbReference type="Proteomes" id="UP000688137"/>
    </source>
</evidence>
<reference evidence="1" key="1">
    <citation type="submission" date="2021-01" db="EMBL/GenBank/DDBJ databases">
        <authorList>
            <consortium name="Genoscope - CEA"/>
            <person name="William W."/>
        </authorList>
    </citation>
    <scope>NUCLEOTIDE SEQUENCE</scope>
</reference>
<dbReference type="Proteomes" id="UP000688137">
    <property type="component" value="Unassembled WGS sequence"/>
</dbReference>
<sequence>MTMEPQILLIKYKLIRRQCLCTIYNNLESSQSLYSNRTQLKIIESVFQGIWRESLNNLLQVLCQTMSHMKGYDEFELN</sequence>
<accession>A0A8S1LT68</accession>
<comment type="caution">
    <text evidence="1">The sequence shown here is derived from an EMBL/GenBank/DDBJ whole genome shotgun (WGS) entry which is preliminary data.</text>
</comment>
<evidence type="ECO:0000313" key="1">
    <source>
        <dbReference type="EMBL" id="CAD8070747.1"/>
    </source>
</evidence>
<dbReference type="EMBL" id="CAJJDM010000046">
    <property type="protein sequence ID" value="CAD8070747.1"/>
    <property type="molecule type" value="Genomic_DNA"/>
</dbReference>
<protein>
    <submittedName>
        <fullName evidence="1">Uncharacterized protein</fullName>
    </submittedName>
</protein>
<name>A0A8S1LT68_PARPR</name>
<dbReference type="AlphaFoldDB" id="A0A8S1LT68"/>
<keyword evidence="2" id="KW-1185">Reference proteome</keyword>